<proteinExistence type="predicted"/>
<keyword evidence="2" id="KW-1185">Reference proteome</keyword>
<comment type="caution">
    <text evidence="1">The sequence shown here is derived from an EMBL/GenBank/DDBJ whole genome shotgun (WGS) entry which is preliminary data.</text>
</comment>
<organism evidence="1 2">
    <name type="scientific">Kineococcus glutinatus</name>
    <dbReference type="NCBI Taxonomy" id="1070872"/>
    <lineage>
        <taxon>Bacteria</taxon>
        <taxon>Bacillati</taxon>
        <taxon>Actinomycetota</taxon>
        <taxon>Actinomycetes</taxon>
        <taxon>Kineosporiales</taxon>
        <taxon>Kineosporiaceae</taxon>
        <taxon>Kineococcus</taxon>
    </lineage>
</organism>
<sequence length="156" mass="17402">MTKPRLTGVGGGNAFASASLSWEYVASNKDLARRVVIYLEDRRVLTEARTREDFEECRLSANDIRHWLTLEIMNVKSGGHLEGVLKRMRSASTSFVSAAGKDSESFKRDHSHFQACLQAYRDAVGREIGELAVHYRVDVGVELAAIIPPPDPRPFV</sequence>
<evidence type="ECO:0000313" key="2">
    <source>
        <dbReference type="Proteomes" id="UP001501195"/>
    </source>
</evidence>
<dbReference type="RefSeq" id="WP_345710244.1">
    <property type="nucleotide sequence ID" value="NZ_BAABIL010000001.1"/>
</dbReference>
<dbReference type="EMBL" id="BAABIL010000001">
    <property type="protein sequence ID" value="GAA4960596.1"/>
    <property type="molecule type" value="Genomic_DNA"/>
</dbReference>
<gene>
    <name evidence="1" type="ORF">GCM10023225_00180</name>
</gene>
<accession>A0ABP9H2Y1</accession>
<name>A0ABP9H2Y1_9ACTN</name>
<protein>
    <submittedName>
        <fullName evidence="1">Uncharacterized protein</fullName>
    </submittedName>
</protein>
<evidence type="ECO:0000313" key="1">
    <source>
        <dbReference type="EMBL" id="GAA4960596.1"/>
    </source>
</evidence>
<dbReference type="Proteomes" id="UP001501195">
    <property type="component" value="Unassembled WGS sequence"/>
</dbReference>
<reference evidence="2" key="1">
    <citation type="journal article" date="2019" name="Int. J. Syst. Evol. Microbiol.">
        <title>The Global Catalogue of Microorganisms (GCM) 10K type strain sequencing project: providing services to taxonomists for standard genome sequencing and annotation.</title>
        <authorList>
            <consortium name="The Broad Institute Genomics Platform"/>
            <consortium name="The Broad Institute Genome Sequencing Center for Infectious Disease"/>
            <person name="Wu L."/>
            <person name="Ma J."/>
        </authorList>
    </citation>
    <scope>NUCLEOTIDE SEQUENCE [LARGE SCALE GENOMIC DNA]</scope>
    <source>
        <strain evidence="2">JCM 18126</strain>
    </source>
</reference>